<evidence type="ECO:0000313" key="6">
    <source>
        <dbReference type="Proteomes" id="UP000629468"/>
    </source>
</evidence>
<feature type="compositionally biased region" description="Acidic residues" evidence="4">
    <location>
        <begin position="122"/>
        <end position="156"/>
    </location>
</feature>
<gene>
    <name evidence="5" type="ORF">Agabi119p4_55</name>
</gene>
<dbReference type="AlphaFoldDB" id="A0A8H7FA10"/>
<dbReference type="OMA" id="QVIEPMD"/>
<proteinExistence type="predicted"/>
<reference evidence="5 6" key="1">
    <citation type="journal article" name="Sci. Rep.">
        <title>Telomere-to-telomere assembled and centromere annotated genomes of the two main subspecies of the button mushroom Agaricus bisporus reveal especially polymorphic chromosome ends.</title>
        <authorList>
            <person name="Sonnenberg A.S.M."/>
            <person name="Sedaghat-Telgerd N."/>
            <person name="Lavrijssen B."/>
            <person name="Ohm R.A."/>
            <person name="Hendrickx P.M."/>
            <person name="Scholtmeijer K."/>
            <person name="Baars J.J.P."/>
            <person name="van Peer A."/>
        </authorList>
    </citation>
    <scope>NUCLEOTIDE SEQUENCE [LARGE SCALE GENOMIC DNA]</scope>
    <source>
        <strain evidence="5 6">H119_p4</strain>
    </source>
</reference>
<feature type="compositionally biased region" description="Basic and acidic residues" evidence="4">
    <location>
        <begin position="681"/>
        <end position="697"/>
    </location>
</feature>
<sequence length="945" mass="106520">MTPDELQEARLINELDDDEAIDSGDDEEVDSDAAFDESDEDRFAGFFSSKKKQKKQKKKHTVRFADVDLNEDEHMALEEEKEEEEEDGDPDEFIDLLDVLDGKGEIDMDSDNDKPVKHSENEGDGVDTSEEEDYEGDDDQHEDEQDAFAPSEEEEPIGASDEFQKFISGLDTTTKKRKANDDETVDEPQKDSRSRKRRLIAERTEAGAEDEFRAHASGSKLQLDDLLAPLATQSSNLLSLKKNTKVLSSASTKVKTLSAPLPHRAQERLDREAAYEQTKEEVDKWSATMKRIREAEHLSFPLQTESSGRVSNLELAAKFKPSTKLESSVDSLLKSAKLREEDLFHTEDNLLKSNNLTVEEVSKRRSELRHMRELMFRAELKAKRINKIKSRTYRKIKRKGKERLKEKMLEAEGGESDMEEEMLKREVERARERATLKHKQTGKWAKRMKQQDYLDENGREQIEEMLHRGEQLRKKIQGLGSDESGEDESSSDEDEDDEVDIDTEQGILKIKEAAFDELKQLNDQTTETESNQKERGVFQMKFMKEAMARKQAATDRMMDDFIKEMGRDADINSVDEDEQMDEADPSSGVLTTRTGGRMVYQPGAPLQRPLQRTKGSLASDTSSVTLKSSDLAPSPPSPRPPQIFGLSHITAAPLSNSPTGGDESNPWLARNSETSTKIAKKKNEVFGRDSEKSEKSKNKLKKLARKRQEEKEKAQEDARVEISIDQNLVLDHPSTSSTSQASSSSSRPITGVNDTTIASQGAHDPDDGSDANSEIDAQEAALLKTRQDANPKGLKAFQQRDLVALAFAGDNVVHEFQEAKKREMTADAPKDVDTTIPGWGSWGGEGLRKAPPKPERIKKIAGIDPRSRADYNKKHIIISEKCDKKASKYIVKDLPYPYTSRAQFERSMEQPLGKEWNTRVGFQRGTLPKVVKKPGIIIDPLEKKA</sequence>
<evidence type="ECO:0000256" key="1">
    <source>
        <dbReference type="ARBA" id="ARBA00004604"/>
    </source>
</evidence>
<feature type="compositionally biased region" description="Basic and acidic residues" evidence="4">
    <location>
        <begin position="706"/>
        <end position="722"/>
    </location>
</feature>
<comment type="subcellular location">
    <subcellularLocation>
        <location evidence="1">Nucleus</location>
        <location evidence="1">Nucleolus</location>
    </subcellularLocation>
</comment>
<accession>A0A8H7FA10</accession>
<protein>
    <submittedName>
        <fullName evidence="5">Uncharacterized protein</fullName>
    </submittedName>
</protein>
<feature type="compositionally biased region" description="Basic residues" evidence="4">
    <location>
        <begin position="49"/>
        <end position="62"/>
    </location>
</feature>
<dbReference type="EMBL" id="JABXXO010000001">
    <property type="protein sequence ID" value="KAF7783890.1"/>
    <property type="molecule type" value="Genomic_DNA"/>
</dbReference>
<comment type="caution">
    <text evidence="5">The sequence shown here is derived from an EMBL/GenBank/DDBJ whole genome shotgun (WGS) entry which is preliminary data.</text>
</comment>
<feature type="compositionally biased region" description="Basic and acidic residues" evidence="4">
    <location>
        <begin position="822"/>
        <end position="833"/>
    </location>
</feature>
<organism evidence="5 6">
    <name type="scientific">Agaricus bisporus var. burnettii</name>
    <dbReference type="NCBI Taxonomy" id="192524"/>
    <lineage>
        <taxon>Eukaryota</taxon>
        <taxon>Fungi</taxon>
        <taxon>Dikarya</taxon>
        <taxon>Basidiomycota</taxon>
        <taxon>Agaricomycotina</taxon>
        <taxon>Agaricomycetes</taxon>
        <taxon>Agaricomycetidae</taxon>
        <taxon>Agaricales</taxon>
        <taxon>Agaricineae</taxon>
        <taxon>Agaricaceae</taxon>
        <taxon>Agaricus</taxon>
    </lineage>
</organism>
<feature type="region of interest" description="Disordered" evidence="4">
    <location>
        <begin position="471"/>
        <end position="507"/>
    </location>
</feature>
<evidence type="ECO:0000256" key="4">
    <source>
        <dbReference type="SAM" id="MobiDB-lite"/>
    </source>
</evidence>
<name>A0A8H7FA10_AGABI</name>
<feature type="compositionally biased region" description="Acidic residues" evidence="4">
    <location>
        <begin position="14"/>
        <end position="40"/>
    </location>
</feature>
<evidence type="ECO:0000256" key="2">
    <source>
        <dbReference type="ARBA" id="ARBA00022553"/>
    </source>
</evidence>
<dbReference type="GO" id="GO:0006364">
    <property type="term" value="P:rRNA processing"/>
    <property type="evidence" value="ECO:0007669"/>
    <property type="project" value="InterPro"/>
</dbReference>
<keyword evidence="2" id="KW-0597">Phosphoprotein</keyword>
<feature type="compositionally biased region" description="Acidic residues" evidence="4">
    <location>
        <begin position="483"/>
        <end position="503"/>
    </location>
</feature>
<dbReference type="GO" id="GO:0032040">
    <property type="term" value="C:small-subunit processome"/>
    <property type="evidence" value="ECO:0007669"/>
    <property type="project" value="InterPro"/>
</dbReference>
<feature type="region of interest" description="Disordered" evidence="4">
    <location>
        <begin position="822"/>
        <end position="854"/>
    </location>
</feature>
<dbReference type="PANTHER" id="PTHR14150">
    <property type="entry name" value="U3 SMALL NUCLEOLAR RNA-ASSOCIATED PROTEIN 14"/>
    <property type="match status" value="1"/>
</dbReference>
<evidence type="ECO:0000256" key="3">
    <source>
        <dbReference type="ARBA" id="ARBA00023242"/>
    </source>
</evidence>
<feature type="region of interest" description="Disordered" evidence="4">
    <location>
        <begin position="567"/>
        <end position="786"/>
    </location>
</feature>
<keyword evidence="3" id="KW-0539">Nucleus</keyword>
<feature type="compositionally biased region" description="Polar residues" evidence="4">
    <location>
        <begin position="613"/>
        <end position="628"/>
    </location>
</feature>
<feature type="compositionally biased region" description="Acidic residues" evidence="4">
    <location>
        <begin position="79"/>
        <end position="95"/>
    </location>
</feature>
<dbReference type="Proteomes" id="UP000629468">
    <property type="component" value="Unassembled WGS sequence"/>
</dbReference>
<feature type="compositionally biased region" description="Acidic residues" evidence="4">
    <location>
        <begin position="573"/>
        <end position="584"/>
    </location>
</feature>
<evidence type="ECO:0000313" key="5">
    <source>
        <dbReference type="EMBL" id="KAF7783890.1"/>
    </source>
</evidence>
<feature type="region of interest" description="Disordered" evidence="4">
    <location>
        <begin position="13"/>
        <end position="216"/>
    </location>
</feature>
<dbReference type="InterPro" id="IPR006709">
    <property type="entry name" value="SSU_processome_Utp14"/>
</dbReference>
<dbReference type="PANTHER" id="PTHR14150:SF12">
    <property type="entry name" value="U3 SMALL NUCLEOLAR RNA-ASSOCIATED PROTEIN 14 HOMOLOG A"/>
    <property type="match status" value="1"/>
</dbReference>
<feature type="compositionally biased region" description="Basic and acidic residues" evidence="4">
    <location>
        <begin position="100"/>
        <end position="121"/>
    </location>
</feature>
<feature type="compositionally biased region" description="Low complexity" evidence="4">
    <location>
        <begin position="734"/>
        <end position="746"/>
    </location>
</feature>
<feature type="compositionally biased region" description="Basic and acidic residues" evidence="4">
    <location>
        <begin position="199"/>
        <end position="214"/>
    </location>
</feature>
<dbReference type="Pfam" id="PF04615">
    <property type="entry name" value="Utp14"/>
    <property type="match status" value="1"/>
</dbReference>